<reference evidence="2" key="1">
    <citation type="submission" date="2005-04" db="EMBL/GenBank/DDBJ databases">
        <authorList>
            <person name="Buell R."/>
            <person name="Liu J."/>
            <person name="Childs K."/>
            <person name="Zaborsky J."/>
            <person name="Tallon L."/>
            <person name="Wirtz U."/>
            <person name="Wei F."/>
            <person name="Kuang H."/>
            <person name="Zhang P."/>
            <person name="Marano M."/>
            <person name="Baker B."/>
        </authorList>
    </citation>
    <scope>NUCLEOTIDE SEQUENCE</scope>
</reference>
<reference evidence="2" key="2">
    <citation type="submission" date="2005-04" db="EMBL/GenBank/DDBJ databases">
        <authorList>
            <person name="Buell R.C."/>
        </authorList>
    </citation>
    <scope>NUCLEOTIDE SEQUENCE</scope>
</reference>
<dbReference type="PANTHER" id="PTHR34778:SF2">
    <property type="entry name" value="OS02G0580700 PROTEIN"/>
    <property type="match status" value="1"/>
</dbReference>
<dbReference type="EMBL" id="AC160095">
    <property type="protein sequence ID" value="AAX95765.2"/>
    <property type="molecule type" value="Genomic_DNA"/>
</dbReference>
<accession>Q53J21</accession>
<evidence type="ECO:0000313" key="2">
    <source>
        <dbReference type="EMBL" id="AAX95765.2"/>
    </source>
</evidence>
<name>Q53J21_SOLLC</name>
<proteinExistence type="predicted"/>
<dbReference type="ExpressionAtlas" id="Q53J21">
    <property type="expression patterns" value="baseline and differential"/>
</dbReference>
<dbReference type="PANTHER" id="PTHR34778">
    <property type="entry name" value="OS02G0580700 PROTEIN"/>
    <property type="match status" value="1"/>
</dbReference>
<sequence length="428" mass="48229">MDADEVSRGISRCAQKLRLKALEKAYTDVVLNTEKEAATRIMVSEQKAQCFQEELQVVKEKGLMTLMKLKEMMDSKIIEAELTSLSQQRKIEELESQLEEAEDIVSDLRVELREVQAELEKVASKEKEKNQSLDVGSDLRVELREVQAELEKVTSNEKEEKQSLDVDSTNPRELKKDNTVVLPPESQDDSVTTSNMEVDSMNQKTKGYHSCHTKVNPGNCFVASSDLSLTGKALELHQNGHTQIIHAAEGNLSDREIIQNETFSEHSLKLENMTTNNFLTDDSTVARGNAPSEDSSEMAQGLSTGKGEQVMEMGYAESSDNKPQSIEASGVHYEIDEHEDLMGKMDLSEEDIENVCNQLFFIKDLCNQLLKSESSVTDVNNRVPSQPINDRVFKYTYKRKRKRELLSVSDEKASIAKSSQTKNMCETR</sequence>
<feature type="region of interest" description="Disordered" evidence="1">
    <location>
        <begin position="151"/>
        <end position="176"/>
    </location>
</feature>
<dbReference type="AlphaFoldDB" id="Q53J21"/>
<feature type="region of interest" description="Disordered" evidence="1">
    <location>
        <begin position="280"/>
        <end position="304"/>
    </location>
</feature>
<evidence type="ECO:0000256" key="1">
    <source>
        <dbReference type="SAM" id="MobiDB-lite"/>
    </source>
</evidence>
<reference evidence="2" key="3">
    <citation type="submission" date="2006-08" db="EMBL/GenBank/DDBJ databases">
        <authorList>
            <person name="Childs K."/>
        </authorList>
    </citation>
    <scope>NUCLEOTIDE SEQUENCE</scope>
</reference>
<protein>
    <submittedName>
        <fullName evidence="2">Uncharacterized protein</fullName>
    </submittedName>
</protein>
<organism evidence="2">
    <name type="scientific">Solanum lycopersicum</name>
    <name type="common">Tomato</name>
    <name type="synonym">Lycopersicon esculentum</name>
    <dbReference type="NCBI Taxonomy" id="4081"/>
    <lineage>
        <taxon>Eukaryota</taxon>
        <taxon>Viridiplantae</taxon>
        <taxon>Streptophyta</taxon>
        <taxon>Embryophyta</taxon>
        <taxon>Tracheophyta</taxon>
        <taxon>Spermatophyta</taxon>
        <taxon>Magnoliopsida</taxon>
        <taxon>eudicotyledons</taxon>
        <taxon>Gunneridae</taxon>
        <taxon>Pentapetalae</taxon>
        <taxon>asterids</taxon>
        <taxon>lamiids</taxon>
        <taxon>Solanales</taxon>
        <taxon>Solanaceae</taxon>
        <taxon>Solanoideae</taxon>
        <taxon>Solaneae</taxon>
        <taxon>Solanum</taxon>
        <taxon>Solanum subgen. Lycopersicon</taxon>
    </lineage>
</organism>
<gene>
    <name evidence="2" type="ORF">LES1_20t00016</name>
</gene>